<dbReference type="InterPro" id="IPR050131">
    <property type="entry name" value="Peptidase_S8_subtilisin-like"/>
</dbReference>
<dbReference type="PROSITE" id="PS00137">
    <property type="entry name" value="SUBTILASE_HIS"/>
    <property type="match status" value="1"/>
</dbReference>
<dbReference type="Pfam" id="PF21316">
    <property type="entry name" value="TPPII_GBD"/>
    <property type="match status" value="1"/>
</dbReference>
<dbReference type="PANTHER" id="PTHR43806:SF14">
    <property type="entry name" value="TRIPEPTIDYL-PEPTIDASE 2"/>
    <property type="match status" value="1"/>
</dbReference>
<dbReference type="InterPro" id="IPR048384">
    <property type="entry name" value="TPPII_GBD"/>
</dbReference>
<keyword evidence="6 11" id="KW-0645">Protease</keyword>
<dbReference type="STRING" id="74557.A0A1W0A3Y9"/>
<dbReference type="GO" id="GO:0008240">
    <property type="term" value="F:tripeptidyl-peptidase activity"/>
    <property type="evidence" value="ECO:0007669"/>
    <property type="project" value="UniProtKB-EC"/>
</dbReference>
<feature type="domain" description="Tripeptidyl peptidase II second Ig-like" evidence="13">
    <location>
        <begin position="784"/>
        <end position="966"/>
    </location>
</feature>
<dbReference type="InterPro" id="IPR022398">
    <property type="entry name" value="Peptidase_S8_His-AS"/>
</dbReference>
<dbReference type="PRINTS" id="PR00723">
    <property type="entry name" value="SUBTILISIN"/>
</dbReference>
<dbReference type="Gene3D" id="1.25.40.710">
    <property type="match status" value="1"/>
</dbReference>
<evidence type="ECO:0000313" key="17">
    <source>
        <dbReference type="Proteomes" id="UP000243217"/>
    </source>
</evidence>
<keyword evidence="8 11" id="KW-0720">Serine protease</keyword>
<protein>
    <recommendedName>
        <fullName evidence="4">Tripeptidyl-peptidase 2</fullName>
        <ecNumber evidence="3">3.4.14.10</ecNumber>
        <ecNumber evidence="10">3.4.21.62</ecNumber>
    </recommendedName>
</protein>
<feature type="active site" description="Charge relay system" evidence="11">
    <location>
        <position position="37"/>
    </location>
</feature>
<dbReference type="SUPFAM" id="SSF52743">
    <property type="entry name" value="Subtilisin-like"/>
    <property type="match status" value="1"/>
</dbReference>
<comment type="catalytic activity">
    <reaction evidence="1">
        <text>Release of an N-terminal tripeptide from a polypeptide.</text>
        <dbReference type="EC" id="3.4.14.10"/>
    </reaction>
</comment>
<gene>
    <name evidence="16" type="ORF">THRCLA_20767</name>
</gene>
<proteinExistence type="inferred from homology"/>
<dbReference type="PROSITE" id="PS00138">
    <property type="entry name" value="SUBTILASE_SER"/>
    <property type="match status" value="1"/>
</dbReference>
<dbReference type="EMBL" id="JNBS01000534">
    <property type="protein sequence ID" value="OQS04901.1"/>
    <property type="molecule type" value="Genomic_DNA"/>
</dbReference>
<dbReference type="PROSITE" id="PS51892">
    <property type="entry name" value="SUBTILASE"/>
    <property type="match status" value="1"/>
</dbReference>
<evidence type="ECO:0000256" key="3">
    <source>
        <dbReference type="ARBA" id="ARBA00012462"/>
    </source>
</evidence>
<evidence type="ECO:0000256" key="1">
    <source>
        <dbReference type="ARBA" id="ARBA00001910"/>
    </source>
</evidence>
<dbReference type="GO" id="GO:0005829">
    <property type="term" value="C:cytosol"/>
    <property type="evidence" value="ECO:0007669"/>
    <property type="project" value="TreeGrafter"/>
</dbReference>
<evidence type="ECO:0000313" key="16">
    <source>
        <dbReference type="EMBL" id="OQS04901.1"/>
    </source>
</evidence>
<dbReference type="OrthoDB" id="10256524at2759"/>
<name>A0A1W0A3Y9_9STRA</name>
<dbReference type="Proteomes" id="UP000243217">
    <property type="component" value="Unassembled WGS sequence"/>
</dbReference>
<dbReference type="InterPro" id="IPR023828">
    <property type="entry name" value="Peptidase_S8_Ser-AS"/>
</dbReference>
<dbReference type="InterPro" id="IPR000209">
    <property type="entry name" value="Peptidase_S8/S53_dom"/>
</dbReference>
<keyword evidence="5" id="KW-0031">Aminopeptidase</keyword>
<dbReference type="AlphaFoldDB" id="A0A1W0A3Y9"/>
<evidence type="ECO:0000256" key="2">
    <source>
        <dbReference type="ARBA" id="ARBA00011073"/>
    </source>
</evidence>
<accession>A0A1W0A3Y9</accession>
<comment type="similarity">
    <text evidence="2 11">Belongs to the peptidase S8 family.</text>
</comment>
<dbReference type="InterPro" id="IPR034051">
    <property type="entry name" value="TPP_II_domain"/>
</dbReference>
<dbReference type="GO" id="GO:0004252">
    <property type="term" value="F:serine-type endopeptidase activity"/>
    <property type="evidence" value="ECO:0007669"/>
    <property type="project" value="UniProtKB-UniRule"/>
</dbReference>
<dbReference type="InterPro" id="IPR015500">
    <property type="entry name" value="Peptidase_S8_subtilisin-rel"/>
</dbReference>
<dbReference type="EC" id="3.4.14.10" evidence="3"/>
<dbReference type="Gene3D" id="2.20.25.690">
    <property type="match status" value="1"/>
</dbReference>
<evidence type="ECO:0000259" key="12">
    <source>
        <dbReference type="Pfam" id="PF00082"/>
    </source>
</evidence>
<evidence type="ECO:0000256" key="4">
    <source>
        <dbReference type="ARBA" id="ARBA00020244"/>
    </source>
</evidence>
<feature type="domain" description="Peptidase S8/S53" evidence="12">
    <location>
        <begin position="28"/>
        <end position="494"/>
    </location>
</feature>
<dbReference type="InterPro" id="IPR046940">
    <property type="entry name" value="TPPII_Ig-like_sf"/>
</dbReference>
<dbReference type="CDD" id="cd04857">
    <property type="entry name" value="Peptidases_S8_Tripeptidyl_Aminopeptidase_II"/>
    <property type="match status" value="1"/>
</dbReference>
<evidence type="ECO:0000259" key="13">
    <source>
        <dbReference type="Pfam" id="PF12580"/>
    </source>
</evidence>
<dbReference type="InterPro" id="IPR022229">
    <property type="entry name" value="TPPII_Ig-like-2"/>
</dbReference>
<dbReference type="Pfam" id="PF12580">
    <property type="entry name" value="TPPII"/>
    <property type="match status" value="1"/>
</dbReference>
<evidence type="ECO:0000256" key="9">
    <source>
        <dbReference type="ARBA" id="ARBA00023529"/>
    </source>
</evidence>
<comment type="caution">
    <text evidence="16">The sequence shown here is derived from an EMBL/GenBank/DDBJ whole genome shotgun (WGS) entry which is preliminary data.</text>
</comment>
<reference evidence="16 17" key="1">
    <citation type="journal article" date="2014" name="Genome Biol. Evol.">
        <title>The secreted proteins of Achlya hypogyna and Thraustotheca clavata identify the ancestral oomycete secretome and reveal gene acquisitions by horizontal gene transfer.</title>
        <authorList>
            <person name="Misner I."/>
            <person name="Blouin N."/>
            <person name="Leonard G."/>
            <person name="Richards T.A."/>
            <person name="Lane C.E."/>
        </authorList>
    </citation>
    <scope>NUCLEOTIDE SEQUENCE [LARGE SCALE GENOMIC DNA]</scope>
    <source>
        <strain evidence="16 17">ATCC 34112</strain>
    </source>
</reference>
<keyword evidence="7 11" id="KW-0378">Hydrolase</keyword>
<organism evidence="16 17">
    <name type="scientific">Thraustotheca clavata</name>
    <dbReference type="NCBI Taxonomy" id="74557"/>
    <lineage>
        <taxon>Eukaryota</taxon>
        <taxon>Sar</taxon>
        <taxon>Stramenopiles</taxon>
        <taxon>Oomycota</taxon>
        <taxon>Saprolegniomycetes</taxon>
        <taxon>Saprolegniales</taxon>
        <taxon>Achlyaceae</taxon>
        <taxon>Thraustotheca</taxon>
    </lineage>
</organism>
<dbReference type="InterPro" id="IPR046939">
    <property type="entry name" value="TPPII_C_sf"/>
</dbReference>
<feature type="domain" description="Tripeptidyl-peptidase II galactose-binding" evidence="15">
    <location>
        <begin position="655"/>
        <end position="748"/>
    </location>
</feature>
<dbReference type="FunFam" id="3.40.50.200:FF:000003">
    <property type="entry name" value="Tripeptidyl peptidase 2"/>
    <property type="match status" value="1"/>
</dbReference>
<evidence type="ECO:0000256" key="10">
    <source>
        <dbReference type="ARBA" id="ARBA00023619"/>
    </source>
</evidence>
<evidence type="ECO:0000259" key="15">
    <source>
        <dbReference type="Pfam" id="PF21316"/>
    </source>
</evidence>
<evidence type="ECO:0000256" key="6">
    <source>
        <dbReference type="ARBA" id="ARBA00022670"/>
    </source>
</evidence>
<dbReference type="InterPro" id="IPR036852">
    <property type="entry name" value="Peptidase_S8/S53_dom_sf"/>
</dbReference>
<evidence type="ECO:0000259" key="14">
    <source>
        <dbReference type="Pfam" id="PF21223"/>
    </source>
</evidence>
<dbReference type="Gene3D" id="3.40.50.200">
    <property type="entry name" value="Peptidase S8/S53 domain"/>
    <property type="match status" value="1"/>
</dbReference>
<dbReference type="Pfam" id="PF21223">
    <property type="entry name" value="TPPII_Ig-like-1"/>
    <property type="match status" value="1"/>
</dbReference>
<dbReference type="Gene3D" id="2.60.40.3170">
    <property type="match status" value="1"/>
</dbReference>
<evidence type="ECO:0000256" key="11">
    <source>
        <dbReference type="PROSITE-ProRule" id="PRU01240"/>
    </source>
</evidence>
<feature type="domain" description="Tripeptidyl-peptidase II first Ig-like" evidence="14">
    <location>
        <begin position="522"/>
        <end position="635"/>
    </location>
</feature>
<dbReference type="PANTHER" id="PTHR43806">
    <property type="entry name" value="PEPTIDASE S8"/>
    <property type="match status" value="1"/>
</dbReference>
<feature type="active site" description="Charge relay system" evidence="11">
    <location>
        <position position="443"/>
    </location>
</feature>
<evidence type="ECO:0000256" key="7">
    <source>
        <dbReference type="ARBA" id="ARBA00022801"/>
    </source>
</evidence>
<sequence>MFSQGEEIVPKHETLASRLLQQFPEYDGRNAIVAIFDTGVDPGAPGLQLTSDGKRKIIDVVDATVRNRDVDMSLVLKPIDGTLTLPSGKVLQLNPSWNAEEYRVGTKRAFELYPDALVARLKKERKEKWDAADREARNAVQITLAQWNNEFGSNASATDIETRKDLQARLAHLETCAKNYQDAGPIYDCIVFYDGTHWRAAVDVSETGDFTNAQAMTNYRINHEYGKFSDASQLNYALNIYEDGKVLSIVCDAGSHGTHVAGIVAAYHDDDPKNNGVAPGAQIVSVKIGDSRLGSMETIVGVTRGVLAVLENKCDVVNMSYGEFATKHDAGRAIEAIRELVERHGVTFVSSAGNEGPALGTVGAPGGTSACILGVGAYVSPAMMQAEYSMKDTPPSSVGLYTWSSRGPTYDGDLGVNVCAPGGAITSVPNWTLNKKQLMNGTSMSSPNCAGNVALLISGLKDRSIAYTPFSLRRALENTAISVPTAESFSQGQGLIQVLPALEYLFKHGNNFDGTKAFPLYYDVRVPTRGNARGIYLREAEDMKDNSLAVNVEPIFHKDALNEDKIAYEMHLRLVPSKPWIRCADSLVILHSGRNFKVDVNTSSLPSGAHYGEVVAYDSNNTTRGAVFRIPVTIIKPEILPPAEDSVKLVKDMLPGSIARSFYQVPQGATWMTVSVSRNANTSEKSTEPNRVLYVLHLMQHALHARQSATSTHKYLYVDDNGDISHSFAVRSASTVEICLAQNWNSIGATTAYLDTSFHGIQPNQTTVHVEGGRASTRVDLICPLRNETIAPSATLNKWTSHLRPDTAVVSPLGPRDHFSDNRQVYQLILSYAFKQAEDGKVTPEISLVNGRLYESPFDGMMLMIFDANKKYMGVSDAFPRSIQLKKGSYTLRAQLRHQDPSVLEALKCTIVSLHRDIKEISVCVYDSPDGPSLGDKAMGSKSLKKGIYTTIFVGEPAYDKLPKGVVHGDTLSGTIHYGQKHNNVKGGSLKPEGFVLSYTVPPAPKAAKEPEVAEPKETRSEEELVDEAVRDLLVSRVVKLQGKPEFLSHWTKLSESYATHLPLLQACLHHYDKEATRQDALDDIIQSADAILDVIDANELAAHYGLKLIPNDVAQAKLRKEKDNAKSAFIDALARKARALGDSDNFEAFAEVYTLLQQWADINDNQFTHVVLLEYKRLQQHGLALQRLQKLCDLDLEELEKIMPLRDAQVKKIALYESLGWNHWISYEKNWQILNNPANFALF</sequence>
<evidence type="ECO:0000256" key="8">
    <source>
        <dbReference type="ARBA" id="ARBA00022825"/>
    </source>
</evidence>
<dbReference type="GO" id="GO:0006508">
    <property type="term" value="P:proteolysis"/>
    <property type="evidence" value="ECO:0007669"/>
    <property type="project" value="UniProtKB-KW"/>
</dbReference>
<dbReference type="EC" id="3.4.21.62" evidence="10"/>
<feature type="active site" description="Charge relay system" evidence="11">
    <location>
        <position position="256"/>
    </location>
</feature>
<dbReference type="Pfam" id="PF00082">
    <property type="entry name" value="Peptidase_S8"/>
    <property type="match status" value="1"/>
</dbReference>
<dbReference type="GO" id="GO:0004177">
    <property type="term" value="F:aminopeptidase activity"/>
    <property type="evidence" value="ECO:0007669"/>
    <property type="project" value="UniProtKB-KW"/>
</dbReference>
<evidence type="ECO:0000256" key="5">
    <source>
        <dbReference type="ARBA" id="ARBA00022438"/>
    </source>
</evidence>
<comment type="catalytic activity">
    <reaction evidence="9">
        <text>Hydrolysis of proteins with broad specificity for peptide bonds, and a preference for a large uncharged residue in P1. Hydrolyzes peptide amides.</text>
        <dbReference type="EC" id="3.4.21.62"/>
    </reaction>
</comment>
<dbReference type="InterPro" id="IPR048383">
    <property type="entry name" value="TPPII_Ig-like-1"/>
</dbReference>
<keyword evidence="17" id="KW-1185">Reference proteome</keyword>